<dbReference type="GO" id="GO:0003735">
    <property type="term" value="F:structural constituent of ribosome"/>
    <property type="evidence" value="ECO:0007669"/>
    <property type="project" value="InterPro"/>
</dbReference>
<evidence type="ECO:0000256" key="6">
    <source>
        <dbReference type="ARBA" id="ARBA00035258"/>
    </source>
</evidence>
<proteinExistence type="inferred from homology"/>
<dbReference type="GO" id="GO:0006412">
    <property type="term" value="P:translation"/>
    <property type="evidence" value="ECO:0007669"/>
    <property type="project" value="UniProtKB-UniRule"/>
</dbReference>
<name>A0A1F4UPX4_UNCKA</name>
<dbReference type="Pfam" id="PF00410">
    <property type="entry name" value="Ribosomal_S8"/>
    <property type="match status" value="1"/>
</dbReference>
<comment type="function">
    <text evidence="7">One of the primary rRNA binding proteins, it binds directly to 16S rRNA central domain where it helps coordinate assembly of the platform of the 30S subunit.</text>
</comment>
<dbReference type="Gene3D" id="3.30.1370.30">
    <property type="match status" value="1"/>
</dbReference>
<dbReference type="FunFam" id="3.30.1490.10:FF:000001">
    <property type="entry name" value="30S ribosomal protein S8"/>
    <property type="match status" value="1"/>
</dbReference>
<evidence type="ECO:0000256" key="1">
    <source>
        <dbReference type="ARBA" id="ARBA00006471"/>
    </source>
</evidence>
<dbReference type="Gene3D" id="3.30.1490.10">
    <property type="match status" value="1"/>
</dbReference>
<evidence type="ECO:0000313" key="9">
    <source>
        <dbReference type="EMBL" id="OGC47008.1"/>
    </source>
</evidence>
<protein>
    <recommendedName>
        <fullName evidence="6 7">Small ribosomal subunit protein uS8</fullName>
    </recommendedName>
</protein>
<organism evidence="9 10">
    <name type="scientific">candidate division WWE3 bacterium RIFCSPHIGHO2_01_FULL_35_17</name>
    <dbReference type="NCBI Taxonomy" id="1802614"/>
    <lineage>
        <taxon>Bacteria</taxon>
        <taxon>Katanobacteria</taxon>
    </lineage>
</organism>
<sequence>MNTDVIADMLTRIRNAQARKADFVEMPHSKLKEEIAKIIVESGFALNVKVFKAKESKFKNLSISLKYDDLMEPAISKIERISKSSLRKYFGATDLKPVIGGLGVEVISTSRGVMTANEARKKHLGGEVICRFY</sequence>
<dbReference type="InterPro" id="IPR047863">
    <property type="entry name" value="Ribosomal_uS8_CS"/>
</dbReference>
<dbReference type="GO" id="GO:0005737">
    <property type="term" value="C:cytoplasm"/>
    <property type="evidence" value="ECO:0007669"/>
    <property type="project" value="UniProtKB-ARBA"/>
</dbReference>
<dbReference type="GO" id="GO:0019843">
    <property type="term" value="F:rRNA binding"/>
    <property type="evidence" value="ECO:0007669"/>
    <property type="project" value="UniProtKB-UniRule"/>
</dbReference>
<dbReference type="NCBIfam" id="NF001109">
    <property type="entry name" value="PRK00136.1"/>
    <property type="match status" value="1"/>
</dbReference>
<dbReference type="InterPro" id="IPR035987">
    <property type="entry name" value="Ribosomal_uS8_sf"/>
</dbReference>
<evidence type="ECO:0000256" key="2">
    <source>
        <dbReference type="ARBA" id="ARBA00022730"/>
    </source>
</evidence>
<accession>A0A1F4UPX4</accession>
<dbReference type="Proteomes" id="UP000176444">
    <property type="component" value="Unassembled WGS sequence"/>
</dbReference>
<comment type="subunit">
    <text evidence="7">Part of the 30S ribosomal subunit. Contacts proteins S5 and S12.</text>
</comment>
<dbReference type="PROSITE" id="PS00053">
    <property type="entry name" value="RIBOSOMAL_S8"/>
    <property type="match status" value="1"/>
</dbReference>
<keyword evidence="5 7" id="KW-0687">Ribonucleoprotein</keyword>
<dbReference type="InterPro" id="IPR000630">
    <property type="entry name" value="Ribosomal_uS8"/>
</dbReference>
<comment type="caution">
    <text evidence="9">The sequence shown here is derived from an EMBL/GenBank/DDBJ whole genome shotgun (WGS) entry which is preliminary data.</text>
</comment>
<evidence type="ECO:0000313" key="10">
    <source>
        <dbReference type="Proteomes" id="UP000176444"/>
    </source>
</evidence>
<comment type="similarity">
    <text evidence="1 7 8">Belongs to the universal ribosomal protein uS8 family.</text>
</comment>
<dbReference type="SUPFAM" id="SSF56047">
    <property type="entry name" value="Ribosomal protein S8"/>
    <property type="match status" value="1"/>
</dbReference>
<keyword evidence="2 7" id="KW-0699">rRNA-binding</keyword>
<dbReference type="FunFam" id="3.30.1370.30:FF:000002">
    <property type="entry name" value="30S ribosomal protein S8"/>
    <property type="match status" value="1"/>
</dbReference>
<dbReference type="GO" id="GO:1990904">
    <property type="term" value="C:ribonucleoprotein complex"/>
    <property type="evidence" value="ECO:0007669"/>
    <property type="project" value="UniProtKB-KW"/>
</dbReference>
<evidence type="ECO:0000256" key="5">
    <source>
        <dbReference type="ARBA" id="ARBA00023274"/>
    </source>
</evidence>
<dbReference type="AlphaFoldDB" id="A0A1F4UPX4"/>
<reference evidence="9 10" key="1">
    <citation type="journal article" date="2016" name="Nat. Commun.">
        <title>Thousands of microbial genomes shed light on interconnected biogeochemical processes in an aquifer system.</title>
        <authorList>
            <person name="Anantharaman K."/>
            <person name="Brown C.T."/>
            <person name="Hug L.A."/>
            <person name="Sharon I."/>
            <person name="Castelle C.J."/>
            <person name="Probst A.J."/>
            <person name="Thomas B.C."/>
            <person name="Singh A."/>
            <person name="Wilkins M.J."/>
            <person name="Karaoz U."/>
            <person name="Brodie E.L."/>
            <person name="Williams K.H."/>
            <person name="Hubbard S.S."/>
            <person name="Banfield J.F."/>
        </authorList>
    </citation>
    <scope>NUCLEOTIDE SEQUENCE [LARGE SCALE GENOMIC DNA]</scope>
</reference>
<gene>
    <name evidence="7" type="primary">rpsH</name>
    <name evidence="9" type="ORF">A2713_02105</name>
</gene>
<dbReference type="GO" id="GO:0005840">
    <property type="term" value="C:ribosome"/>
    <property type="evidence" value="ECO:0007669"/>
    <property type="project" value="UniProtKB-KW"/>
</dbReference>
<evidence type="ECO:0000256" key="8">
    <source>
        <dbReference type="RuleBase" id="RU003660"/>
    </source>
</evidence>
<keyword evidence="3 7" id="KW-0694">RNA-binding</keyword>
<evidence type="ECO:0000256" key="4">
    <source>
        <dbReference type="ARBA" id="ARBA00022980"/>
    </source>
</evidence>
<dbReference type="PANTHER" id="PTHR11758">
    <property type="entry name" value="40S RIBOSOMAL PROTEIN S15A"/>
    <property type="match status" value="1"/>
</dbReference>
<evidence type="ECO:0000256" key="7">
    <source>
        <dbReference type="HAMAP-Rule" id="MF_01302"/>
    </source>
</evidence>
<evidence type="ECO:0000256" key="3">
    <source>
        <dbReference type="ARBA" id="ARBA00022884"/>
    </source>
</evidence>
<keyword evidence="4 7" id="KW-0689">Ribosomal protein</keyword>
<dbReference type="HAMAP" id="MF_01302_B">
    <property type="entry name" value="Ribosomal_uS8_B"/>
    <property type="match status" value="1"/>
</dbReference>
<dbReference type="EMBL" id="MEUX01000023">
    <property type="protein sequence ID" value="OGC47008.1"/>
    <property type="molecule type" value="Genomic_DNA"/>
</dbReference>